<dbReference type="EMBL" id="FQZC01000002">
    <property type="protein sequence ID" value="SHJ05757.1"/>
    <property type="molecule type" value="Genomic_DNA"/>
</dbReference>
<dbReference type="Pfam" id="PF01970">
    <property type="entry name" value="TctA"/>
    <property type="match status" value="1"/>
</dbReference>
<evidence type="ECO:0000313" key="3">
    <source>
        <dbReference type="EMBL" id="SHJ05757.1"/>
    </source>
</evidence>
<keyword evidence="1" id="KW-0472">Membrane</keyword>
<feature type="transmembrane region" description="Helical" evidence="1">
    <location>
        <begin position="318"/>
        <end position="341"/>
    </location>
</feature>
<sequence length="506" mass="52602">MNASTMLDGLLVALQPGNLMHVVIGCLLGTIVGILPGLGPSAGMALLIPIVFGMEPVSALIMIAAIYYGAMYGGSATSILINTPGEASSVMTTLDGYQMARKGRAGAALAVSAIGSFIAGTIGIILLSLLARPLAQLALQFGPPEYFTLMVFSMLSAASLGGRTVARGMLSMLLGLAIATVGIDLQSGMPRFTGGYAQLLDGVDFILAAVGLFALAEVFTGLENHFRNPVRMVPISGRLWLTADEWRRSIFPILRGTAIGFVKGVLPGGGATISTMLSYNLERAISKEKDKFGTGMIEGVAGPEAANNAASAGSMVPLLALGLPGSGATAVLLGAFVILGIQPGPLLINQHSELFWGLVNSMYLGNIVLFVLNLPLIFLFVQLLRVPTGILFPLIIAIASIGVFAVNSSVFDLYIVFGFGLMGYAFRKLDIPTAPLVLAVVLGGMMEQSFRQSMTISGGSLSIFVSSGITILFLALSVLALFASLLLPALTKARAKGQLVEDAVDA</sequence>
<proteinExistence type="predicted"/>
<feature type="transmembrane region" description="Helical" evidence="1">
    <location>
        <begin position="143"/>
        <end position="162"/>
    </location>
</feature>
<feature type="transmembrane region" description="Helical" evidence="1">
    <location>
        <begin position="168"/>
        <end position="187"/>
    </location>
</feature>
<organism evidence="3 4">
    <name type="scientific">Aureimonas altamirensis DSM 21988</name>
    <dbReference type="NCBI Taxonomy" id="1121026"/>
    <lineage>
        <taxon>Bacteria</taxon>
        <taxon>Pseudomonadati</taxon>
        <taxon>Pseudomonadota</taxon>
        <taxon>Alphaproteobacteria</taxon>
        <taxon>Hyphomicrobiales</taxon>
        <taxon>Aurantimonadaceae</taxon>
        <taxon>Aureimonas</taxon>
    </lineage>
</organism>
<feature type="transmembrane region" description="Helical" evidence="1">
    <location>
        <begin position="107"/>
        <end position="131"/>
    </location>
</feature>
<feature type="transmembrane region" description="Helical" evidence="1">
    <location>
        <begin position="362"/>
        <end position="384"/>
    </location>
</feature>
<name>A0ABY1IEJ1_9HYPH</name>
<protein>
    <submittedName>
        <fullName evidence="3">Tricarboxylic transport membrane protein</fullName>
    </submittedName>
</protein>
<keyword evidence="1" id="KW-1133">Transmembrane helix</keyword>
<keyword evidence="1" id="KW-0812">Transmembrane</keyword>
<dbReference type="Proteomes" id="UP000184290">
    <property type="component" value="Unassembled WGS sequence"/>
</dbReference>
<dbReference type="InterPro" id="IPR002823">
    <property type="entry name" value="DUF112_TM"/>
</dbReference>
<feature type="transmembrane region" description="Helical" evidence="1">
    <location>
        <begin position="390"/>
        <end position="417"/>
    </location>
</feature>
<evidence type="ECO:0000256" key="1">
    <source>
        <dbReference type="SAM" id="Phobius"/>
    </source>
</evidence>
<comment type="caution">
    <text evidence="3">The sequence shown here is derived from an EMBL/GenBank/DDBJ whole genome shotgun (WGS) entry which is preliminary data.</text>
</comment>
<feature type="transmembrane region" description="Helical" evidence="1">
    <location>
        <begin position="199"/>
        <end position="222"/>
    </location>
</feature>
<gene>
    <name evidence="3" type="ORF">SAMN02745911_1543</name>
</gene>
<feature type="transmembrane region" description="Helical" evidence="1">
    <location>
        <begin position="45"/>
        <end position="68"/>
    </location>
</feature>
<feature type="domain" description="DUF112" evidence="2">
    <location>
        <begin position="19"/>
        <end position="438"/>
    </location>
</feature>
<feature type="transmembrane region" description="Helical" evidence="1">
    <location>
        <begin position="461"/>
        <end position="487"/>
    </location>
</feature>
<reference evidence="3 4" key="1">
    <citation type="submission" date="2016-11" db="EMBL/GenBank/DDBJ databases">
        <authorList>
            <person name="Varghese N."/>
            <person name="Submissions S."/>
        </authorList>
    </citation>
    <scope>NUCLEOTIDE SEQUENCE [LARGE SCALE GENOMIC DNA]</scope>
    <source>
        <strain evidence="3 4">DSM 21988</strain>
    </source>
</reference>
<accession>A0ABY1IEJ1</accession>
<dbReference type="PANTHER" id="PTHR35342:SF5">
    <property type="entry name" value="TRICARBOXYLIC TRANSPORT PROTEIN"/>
    <property type="match status" value="1"/>
</dbReference>
<evidence type="ECO:0000313" key="4">
    <source>
        <dbReference type="Proteomes" id="UP000184290"/>
    </source>
</evidence>
<dbReference type="RefSeq" id="WP_060605043.1">
    <property type="nucleotide sequence ID" value="NZ_FQZC01000002.1"/>
</dbReference>
<keyword evidence="4" id="KW-1185">Reference proteome</keyword>
<dbReference type="PANTHER" id="PTHR35342">
    <property type="entry name" value="TRICARBOXYLIC TRANSPORT PROTEIN"/>
    <property type="match status" value="1"/>
</dbReference>
<feature type="transmembrane region" description="Helical" evidence="1">
    <location>
        <begin position="20"/>
        <end position="38"/>
    </location>
</feature>
<feature type="transmembrane region" description="Helical" evidence="1">
    <location>
        <begin position="429"/>
        <end position="446"/>
    </location>
</feature>
<evidence type="ECO:0000259" key="2">
    <source>
        <dbReference type="Pfam" id="PF01970"/>
    </source>
</evidence>